<dbReference type="PANTHER" id="PTHR43740:SF2">
    <property type="entry name" value="LEUCINE--TRNA LIGASE, MITOCHONDRIAL"/>
    <property type="match status" value="1"/>
</dbReference>
<evidence type="ECO:0000313" key="15">
    <source>
        <dbReference type="EMBL" id="KUK87141.1"/>
    </source>
</evidence>
<gene>
    <name evidence="9" type="primary">leuS</name>
    <name evidence="15" type="ORF">XE03_0937</name>
</gene>
<dbReference type="PANTHER" id="PTHR43740">
    <property type="entry name" value="LEUCYL-TRNA SYNTHETASE"/>
    <property type="match status" value="1"/>
</dbReference>
<dbReference type="GO" id="GO:0002161">
    <property type="term" value="F:aminoacyl-tRNA deacylase activity"/>
    <property type="evidence" value="ECO:0007669"/>
    <property type="project" value="InterPro"/>
</dbReference>
<feature type="domain" description="Aminoacyl-tRNA synthetase class Ia" evidence="11">
    <location>
        <begin position="417"/>
        <end position="607"/>
    </location>
</feature>
<proteinExistence type="inferred from homology"/>
<evidence type="ECO:0000313" key="16">
    <source>
        <dbReference type="Proteomes" id="UP000053467"/>
    </source>
</evidence>
<dbReference type="GO" id="GO:0006429">
    <property type="term" value="P:leucyl-tRNA aminoacylation"/>
    <property type="evidence" value="ECO:0007669"/>
    <property type="project" value="UniProtKB-UniRule"/>
</dbReference>
<dbReference type="PATRIC" id="fig|1635277.3.peg.710"/>
<feature type="domain" description="Methionyl/Leucyl tRNA synthetase" evidence="13">
    <location>
        <begin position="39"/>
        <end position="181"/>
    </location>
</feature>
<dbReference type="InterPro" id="IPR015413">
    <property type="entry name" value="Methionyl/Leucyl_tRNA_Synth"/>
</dbReference>
<dbReference type="InterPro" id="IPR009008">
    <property type="entry name" value="Val/Leu/Ile-tRNA-synth_edit"/>
</dbReference>
<dbReference type="Gene3D" id="3.40.50.620">
    <property type="entry name" value="HUPs"/>
    <property type="match status" value="2"/>
</dbReference>
<dbReference type="SUPFAM" id="SSF47323">
    <property type="entry name" value="Anticodon-binding domain of a subclass of class I aminoacyl-tRNA synthetases"/>
    <property type="match status" value="1"/>
</dbReference>
<dbReference type="Gene3D" id="1.10.730.10">
    <property type="entry name" value="Isoleucyl-tRNA Synthetase, Domain 1"/>
    <property type="match status" value="1"/>
</dbReference>
<feature type="domain" description="Methionyl/Valyl/Leucyl/Isoleucyl-tRNA synthetase anticodon-binding" evidence="12">
    <location>
        <begin position="658"/>
        <end position="779"/>
    </location>
</feature>
<evidence type="ECO:0000256" key="10">
    <source>
        <dbReference type="RuleBase" id="RU363035"/>
    </source>
</evidence>
<evidence type="ECO:0000256" key="5">
    <source>
        <dbReference type="ARBA" id="ARBA00022840"/>
    </source>
</evidence>
<feature type="domain" description="Leucyl-tRNA synthetase editing" evidence="14">
    <location>
        <begin position="219"/>
        <end position="403"/>
    </location>
</feature>
<dbReference type="Pfam" id="PF13603">
    <property type="entry name" value="tRNA-synt_1_2"/>
    <property type="match status" value="1"/>
</dbReference>
<keyword evidence="5 9" id="KW-0067">ATP-binding</keyword>
<keyword evidence="4 9" id="KW-0547">Nucleotide-binding</keyword>
<dbReference type="GO" id="GO:0005524">
    <property type="term" value="F:ATP binding"/>
    <property type="evidence" value="ECO:0007669"/>
    <property type="project" value="UniProtKB-UniRule"/>
</dbReference>
<dbReference type="InterPro" id="IPR014729">
    <property type="entry name" value="Rossmann-like_a/b/a_fold"/>
</dbReference>
<dbReference type="InterPro" id="IPR013155">
    <property type="entry name" value="M/V/L/I-tRNA-synth_anticd-bd"/>
</dbReference>
<accession>A0A101I172</accession>
<dbReference type="HAMAP" id="MF_00049_B">
    <property type="entry name" value="Leu_tRNA_synth_B"/>
    <property type="match status" value="1"/>
</dbReference>
<dbReference type="CDD" id="cd00812">
    <property type="entry name" value="LeuRS_core"/>
    <property type="match status" value="1"/>
</dbReference>
<dbReference type="Proteomes" id="UP000053467">
    <property type="component" value="Unassembled WGS sequence"/>
</dbReference>
<evidence type="ECO:0000256" key="7">
    <source>
        <dbReference type="ARBA" id="ARBA00023146"/>
    </source>
</evidence>
<organism evidence="15 16">
    <name type="scientific">candidate division TA06 bacterium 34_109</name>
    <dbReference type="NCBI Taxonomy" id="1635277"/>
    <lineage>
        <taxon>Bacteria</taxon>
        <taxon>Bacteria division TA06</taxon>
    </lineage>
</organism>
<dbReference type="FunFam" id="1.10.730.10:FF:000002">
    <property type="entry name" value="Leucine--tRNA ligase"/>
    <property type="match status" value="1"/>
</dbReference>
<dbReference type="InterPro" id="IPR002300">
    <property type="entry name" value="aa-tRNA-synth_Ia"/>
</dbReference>
<dbReference type="NCBIfam" id="TIGR00396">
    <property type="entry name" value="leuS_bact"/>
    <property type="match status" value="1"/>
</dbReference>
<evidence type="ECO:0000259" key="14">
    <source>
        <dbReference type="Pfam" id="PF13603"/>
    </source>
</evidence>
<evidence type="ECO:0000256" key="3">
    <source>
        <dbReference type="ARBA" id="ARBA00022598"/>
    </source>
</evidence>
<evidence type="ECO:0000256" key="8">
    <source>
        <dbReference type="ARBA" id="ARBA00047469"/>
    </source>
</evidence>
<dbReference type="Pfam" id="PF00133">
    <property type="entry name" value="tRNA-synt_1"/>
    <property type="match status" value="1"/>
</dbReference>
<dbReference type="InterPro" id="IPR002302">
    <property type="entry name" value="Leu-tRNA-ligase"/>
</dbReference>
<dbReference type="InterPro" id="IPR025709">
    <property type="entry name" value="Leu_tRNA-synth_edit"/>
</dbReference>
<comment type="subcellular location">
    <subcellularLocation>
        <location evidence="9">Cytoplasm</location>
    </subcellularLocation>
</comment>
<dbReference type="AlphaFoldDB" id="A0A101I172"/>
<protein>
    <recommendedName>
        <fullName evidence="9">Leucine--tRNA ligase</fullName>
        <ecNumber evidence="9">6.1.1.4</ecNumber>
    </recommendedName>
    <alternativeName>
        <fullName evidence="9">Leucyl-tRNA synthetase</fullName>
        <shortName evidence="9">LeuRS</shortName>
    </alternativeName>
</protein>
<dbReference type="PRINTS" id="PR00985">
    <property type="entry name" value="TRNASYNTHLEU"/>
</dbReference>
<evidence type="ECO:0000259" key="12">
    <source>
        <dbReference type="Pfam" id="PF08264"/>
    </source>
</evidence>
<dbReference type="CDD" id="cd07958">
    <property type="entry name" value="Anticodon_Ia_Leu_BEm"/>
    <property type="match status" value="1"/>
</dbReference>
<evidence type="ECO:0000259" key="11">
    <source>
        <dbReference type="Pfam" id="PF00133"/>
    </source>
</evidence>
<dbReference type="FunFam" id="3.40.50.620:FF:000003">
    <property type="entry name" value="Leucine--tRNA ligase"/>
    <property type="match status" value="1"/>
</dbReference>
<keyword evidence="2 9" id="KW-0963">Cytoplasm</keyword>
<name>A0A101I172_UNCT6</name>
<comment type="catalytic activity">
    <reaction evidence="8 9">
        <text>tRNA(Leu) + L-leucine + ATP = L-leucyl-tRNA(Leu) + AMP + diphosphate</text>
        <dbReference type="Rhea" id="RHEA:11688"/>
        <dbReference type="Rhea" id="RHEA-COMP:9613"/>
        <dbReference type="Rhea" id="RHEA-COMP:9622"/>
        <dbReference type="ChEBI" id="CHEBI:30616"/>
        <dbReference type="ChEBI" id="CHEBI:33019"/>
        <dbReference type="ChEBI" id="CHEBI:57427"/>
        <dbReference type="ChEBI" id="CHEBI:78442"/>
        <dbReference type="ChEBI" id="CHEBI:78494"/>
        <dbReference type="ChEBI" id="CHEBI:456215"/>
        <dbReference type="EC" id="6.1.1.4"/>
    </reaction>
</comment>
<dbReference type="Gene3D" id="3.10.20.590">
    <property type="match status" value="1"/>
</dbReference>
<evidence type="ECO:0000256" key="6">
    <source>
        <dbReference type="ARBA" id="ARBA00022917"/>
    </source>
</evidence>
<dbReference type="Pfam" id="PF08264">
    <property type="entry name" value="Anticodon_1"/>
    <property type="match status" value="1"/>
</dbReference>
<evidence type="ECO:0000256" key="2">
    <source>
        <dbReference type="ARBA" id="ARBA00022490"/>
    </source>
</evidence>
<comment type="caution">
    <text evidence="15">The sequence shown here is derived from an EMBL/GenBank/DDBJ whole genome shotgun (WGS) entry which is preliminary data.</text>
</comment>
<comment type="similarity">
    <text evidence="1 9 10">Belongs to the class-I aminoacyl-tRNA synthetase family.</text>
</comment>
<evidence type="ECO:0000256" key="9">
    <source>
        <dbReference type="HAMAP-Rule" id="MF_00049"/>
    </source>
</evidence>
<evidence type="ECO:0000256" key="4">
    <source>
        <dbReference type="ARBA" id="ARBA00022741"/>
    </source>
</evidence>
<dbReference type="InterPro" id="IPR009080">
    <property type="entry name" value="tRNAsynth_Ia_anticodon-bd"/>
</dbReference>
<keyword evidence="6 9" id="KW-0648">Protein biosynthesis</keyword>
<feature type="binding site" evidence="9">
    <location>
        <position position="584"/>
    </location>
    <ligand>
        <name>ATP</name>
        <dbReference type="ChEBI" id="CHEBI:30616"/>
    </ligand>
</feature>
<dbReference type="FunFam" id="3.40.50.620:FF:000056">
    <property type="entry name" value="Leucine--tRNA ligase"/>
    <property type="match status" value="1"/>
</dbReference>
<dbReference type="Pfam" id="PF09334">
    <property type="entry name" value="tRNA-synt_1g"/>
    <property type="match status" value="1"/>
</dbReference>
<sequence>MERDLKRLQEKWNRRWKELSLEKFKNDPKKKKYYLLEMFAYPSGDLHMGHLRNYVIGDVLYRYRIMNGYDVLHPVGWDAFGLPAEGAAIKRGIEPDKWTYNNIAVSSSTLKKMGLLYDWDREVITCREDYYKWTQWIFIKLYENGLAYRKKSNVNWCPSCQTVLANEQVEQNKCWRCGSEITKKELEQWYFRITSYAQRLLDGLELLKDWPENIKTMQRNWIGRSEGVTVEFRIKGTDKSIKVFTTRPDTIFGVTFLAVAPENDIIKELSFDKEKKEEIEKYIEKSIKKSEIERSSTEKEKDGVFTGYYCVNPLNGKDVKLFVCDYVLSGYGTGAVMGVPAHDQRDFEFAKKYDIEIIQVIKPKDSEWDFSKSAYVDEGITLNSLEFSNMDSSRMREEVTDYIEKKGYGKRSVNYRLRDWLISRQRYWGAPIPMIHCKECGIVPVPENELPVLLPESSEVDFTPKGKSPLSSHKDFMNVKCPKCGRDALRDPDTMDTFVDSSWYHLRYADPKNDKRIFEKDIVDKLLPVDMYIGGAEHANGHLIYFRFITKVLKDLGFLSFEEPAMALFNQGMIMDKNGKVMSKSAGNAVPVGPFVDKYGSDLARGTELFIGPAGKDALWSEDGITGISRFLERFDKFASKYNKLLVKNYTPKNEVEKKLYVKLNRTIKQVGEDIEGFNHNTAIASLMELLNLLYKEEQNLSFEFLNFVMYKYTQLISPFIPHLAEEIYEGYNEKDSVFLTCWPEYDKENLEEEKITIVIQINGKVRDRMEIEKDTTEDELLKEALSSPVVKKYLQDGNLVKHIYIPNRLINLIINK</sequence>
<keyword evidence="7 9" id="KW-0030">Aminoacyl-tRNA synthetase</keyword>
<reference evidence="16" key="1">
    <citation type="journal article" date="2015" name="MBio">
        <title>Genome-Resolved Metagenomic Analysis Reveals Roles for Candidate Phyla and Other Microbial Community Members in Biogeochemical Transformations in Oil Reservoirs.</title>
        <authorList>
            <person name="Hu P."/>
            <person name="Tom L."/>
            <person name="Singh A."/>
            <person name="Thomas B.C."/>
            <person name="Baker B.J."/>
            <person name="Piceno Y.M."/>
            <person name="Andersen G.L."/>
            <person name="Banfield J.F."/>
        </authorList>
    </citation>
    <scope>NUCLEOTIDE SEQUENCE [LARGE SCALE GENOMIC DNA]</scope>
</reference>
<dbReference type="PROSITE" id="PS00178">
    <property type="entry name" value="AA_TRNA_LIGASE_I"/>
    <property type="match status" value="1"/>
</dbReference>
<evidence type="ECO:0000256" key="1">
    <source>
        <dbReference type="ARBA" id="ARBA00005594"/>
    </source>
</evidence>
<dbReference type="SUPFAM" id="SSF52374">
    <property type="entry name" value="Nucleotidylyl transferase"/>
    <property type="match status" value="1"/>
</dbReference>
<dbReference type="EMBL" id="LGGX01000007">
    <property type="protein sequence ID" value="KUK87141.1"/>
    <property type="molecule type" value="Genomic_DNA"/>
</dbReference>
<comment type="caution">
    <text evidence="9">Lacks conserved residue(s) required for the propagation of feature annotation.</text>
</comment>
<dbReference type="GO" id="GO:0005829">
    <property type="term" value="C:cytosol"/>
    <property type="evidence" value="ECO:0007669"/>
    <property type="project" value="TreeGrafter"/>
</dbReference>
<dbReference type="EC" id="6.1.1.4" evidence="9"/>
<dbReference type="SUPFAM" id="SSF50677">
    <property type="entry name" value="ValRS/IleRS/LeuRS editing domain"/>
    <property type="match status" value="1"/>
</dbReference>
<keyword evidence="3 9" id="KW-0436">Ligase</keyword>
<dbReference type="InterPro" id="IPR001412">
    <property type="entry name" value="aa-tRNA-synth_I_CS"/>
</dbReference>
<evidence type="ECO:0000259" key="13">
    <source>
        <dbReference type="Pfam" id="PF09334"/>
    </source>
</evidence>
<dbReference type="GO" id="GO:0004823">
    <property type="term" value="F:leucine-tRNA ligase activity"/>
    <property type="evidence" value="ECO:0007669"/>
    <property type="project" value="UniProtKB-UniRule"/>
</dbReference>